<dbReference type="EMBL" id="RPOK01000003">
    <property type="protein sequence ID" value="RPJ66628.1"/>
    <property type="molecule type" value="Genomic_DNA"/>
</dbReference>
<sequence length="64" mass="7455">MPKFSEKLPPQNVVVRIVDKHHNVYAMLAKDGKVHFLDKAMFGERAIEPQKLNEWQKLKGLMSH</sequence>
<accession>A0A3N5ZAR2</accession>
<evidence type="ECO:0000313" key="1">
    <source>
        <dbReference type="EMBL" id="RPJ66628.1"/>
    </source>
</evidence>
<name>A0A3N5ZAR2_9ALTE</name>
<proteinExistence type="predicted"/>
<evidence type="ECO:0000313" key="2">
    <source>
        <dbReference type="Proteomes" id="UP000275281"/>
    </source>
</evidence>
<dbReference type="Proteomes" id="UP000275281">
    <property type="component" value="Unassembled WGS sequence"/>
</dbReference>
<protein>
    <submittedName>
        <fullName evidence="1">Uncharacterized protein</fullName>
    </submittedName>
</protein>
<reference evidence="1 2" key="1">
    <citation type="submission" date="2018-11" db="EMBL/GenBank/DDBJ databases">
        <authorList>
            <person name="Ye M.-Q."/>
            <person name="Du Z.-J."/>
        </authorList>
    </citation>
    <scope>NUCLEOTIDE SEQUENCE [LARGE SCALE GENOMIC DNA]</scope>
    <source>
        <strain evidence="1 2">U0105</strain>
    </source>
</reference>
<keyword evidence="2" id="KW-1185">Reference proteome</keyword>
<gene>
    <name evidence="1" type="ORF">DRW07_11135</name>
</gene>
<comment type="caution">
    <text evidence="1">The sequence shown here is derived from an EMBL/GenBank/DDBJ whole genome shotgun (WGS) entry which is preliminary data.</text>
</comment>
<dbReference type="RefSeq" id="WP_124027985.1">
    <property type="nucleotide sequence ID" value="NZ_JBHRSN010000006.1"/>
</dbReference>
<organism evidence="1 2">
    <name type="scientific">Alteromonas sediminis</name>
    <dbReference type="NCBI Taxonomy" id="2259342"/>
    <lineage>
        <taxon>Bacteria</taxon>
        <taxon>Pseudomonadati</taxon>
        <taxon>Pseudomonadota</taxon>
        <taxon>Gammaproteobacteria</taxon>
        <taxon>Alteromonadales</taxon>
        <taxon>Alteromonadaceae</taxon>
        <taxon>Alteromonas/Salinimonas group</taxon>
        <taxon>Alteromonas</taxon>
    </lineage>
</organism>
<dbReference type="AlphaFoldDB" id="A0A3N5ZAR2"/>